<evidence type="ECO:0000313" key="1">
    <source>
        <dbReference type="EMBL" id="KAJ7319797.1"/>
    </source>
</evidence>
<keyword evidence="2" id="KW-1185">Reference proteome</keyword>
<organism evidence="1 2">
    <name type="scientific">Phrynocephalus forsythii</name>
    <dbReference type="NCBI Taxonomy" id="171643"/>
    <lineage>
        <taxon>Eukaryota</taxon>
        <taxon>Metazoa</taxon>
        <taxon>Chordata</taxon>
        <taxon>Craniata</taxon>
        <taxon>Vertebrata</taxon>
        <taxon>Euteleostomi</taxon>
        <taxon>Lepidosauria</taxon>
        <taxon>Squamata</taxon>
        <taxon>Bifurcata</taxon>
        <taxon>Unidentata</taxon>
        <taxon>Episquamata</taxon>
        <taxon>Toxicofera</taxon>
        <taxon>Iguania</taxon>
        <taxon>Acrodonta</taxon>
        <taxon>Agamidae</taxon>
        <taxon>Agaminae</taxon>
        <taxon>Phrynocephalus</taxon>
    </lineage>
</organism>
<reference evidence="1" key="1">
    <citation type="journal article" date="2023" name="DNA Res.">
        <title>Chromosome-level genome assembly of Phrynocephalus forsythii using third-generation DNA sequencing and Hi-C analysis.</title>
        <authorList>
            <person name="Qi Y."/>
            <person name="Zhao W."/>
            <person name="Zhao Y."/>
            <person name="Niu C."/>
            <person name="Cao S."/>
            <person name="Zhang Y."/>
        </authorList>
    </citation>
    <scope>NUCLEOTIDE SEQUENCE</scope>
    <source>
        <tissue evidence="1">Muscle</tissue>
    </source>
</reference>
<comment type="caution">
    <text evidence="1">The sequence shown here is derived from an EMBL/GenBank/DDBJ whole genome shotgun (WGS) entry which is preliminary data.</text>
</comment>
<accession>A0A9Q0XMQ8</accession>
<dbReference type="OrthoDB" id="6154566at2759"/>
<evidence type="ECO:0000313" key="2">
    <source>
        <dbReference type="Proteomes" id="UP001142489"/>
    </source>
</evidence>
<dbReference type="EMBL" id="JAPFRF010000010">
    <property type="protein sequence ID" value="KAJ7319797.1"/>
    <property type="molecule type" value="Genomic_DNA"/>
</dbReference>
<proteinExistence type="predicted"/>
<protein>
    <submittedName>
        <fullName evidence="1">Uncharacterized protein</fullName>
    </submittedName>
</protein>
<dbReference type="AlphaFoldDB" id="A0A9Q0XMQ8"/>
<dbReference type="Proteomes" id="UP001142489">
    <property type="component" value="Unassembled WGS sequence"/>
</dbReference>
<gene>
    <name evidence="1" type="ORF">JRQ81_019308</name>
</gene>
<name>A0A9Q0XMQ8_9SAUR</name>
<sequence length="117" mass="13381">MSLQIPVQAEHPVHYLCLLKCSEEWRADTLARCNAIPSAVLYGRFNGTPYSDRRCSCVLDGVESLTHMVLYCPFYDHFHKKLLDPRLLKKRHCSNIDNLRYLLSPGESAVIENVAAF</sequence>